<dbReference type="EnsemblPlants" id="evm.model.09.875">
    <property type="protein sequence ID" value="cds.evm.model.09.875"/>
    <property type="gene ID" value="evm.TU.09.875"/>
</dbReference>
<proteinExistence type="predicted"/>
<organism evidence="2 3">
    <name type="scientific">Cannabis sativa</name>
    <name type="common">Hemp</name>
    <name type="synonym">Marijuana</name>
    <dbReference type="NCBI Taxonomy" id="3483"/>
    <lineage>
        <taxon>Eukaryota</taxon>
        <taxon>Viridiplantae</taxon>
        <taxon>Streptophyta</taxon>
        <taxon>Embryophyta</taxon>
        <taxon>Tracheophyta</taxon>
        <taxon>Spermatophyta</taxon>
        <taxon>Magnoliopsida</taxon>
        <taxon>eudicotyledons</taxon>
        <taxon>Gunneridae</taxon>
        <taxon>Pentapetalae</taxon>
        <taxon>rosids</taxon>
        <taxon>fabids</taxon>
        <taxon>Rosales</taxon>
        <taxon>Cannabaceae</taxon>
        <taxon>Cannabis</taxon>
    </lineage>
</organism>
<protein>
    <submittedName>
        <fullName evidence="2">Uncharacterized protein</fullName>
    </submittedName>
</protein>
<reference evidence="2" key="2">
    <citation type="submission" date="2021-03" db="UniProtKB">
        <authorList>
            <consortium name="EnsemblPlants"/>
        </authorList>
    </citation>
    <scope>IDENTIFICATION</scope>
</reference>
<feature type="compositionally biased region" description="Basic and acidic residues" evidence="1">
    <location>
        <begin position="157"/>
        <end position="172"/>
    </location>
</feature>
<sequence>MPPHVAGHLGVFIGGPHIAGKTSKARERYAWTLRHEPKSDILSIEDQNSKQQKPIKPTIFFREEDAAQVSFLHNDPLVNTVQIENMTIARCMVDDRASPNILFKSKYQQMGLQLIDLPPCNQVENGFFDQGIAPVGPTGPQGPEGDNNLALSKAKKEKMPAKSQKKEPSKGQ</sequence>
<reference evidence="2" key="1">
    <citation type="submission" date="2018-11" db="EMBL/GenBank/DDBJ databases">
        <authorList>
            <person name="Grassa J C."/>
        </authorList>
    </citation>
    <scope>NUCLEOTIDE SEQUENCE [LARGE SCALE GENOMIC DNA]</scope>
</reference>
<dbReference type="EMBL" id="UZAU01000740">
    <property type="status" value="NOT_ANNOTATED_CDS"/>
    <property type="molecule type" value="Genomic_DNA"/>
</dbReference>
<accession>A0A803QHM9</accession>
<dbReference type="Gramene" id="evm.model.09.875">
    <property type="protein sequence ID" value="cds.evm.model.09.875"/>
    <property type="gene ID" value="evm.TU.09.875"/>
</dbReference>
<evidence type="ECO:0000256" key="1">
    <source>
        <dbReference type="SAM" id="MobiDB-lite"/>
    </source>
</evidence>
<feature type="region of interest" description="Disordered" evidence="1">
    <location>
        <begin position="131"/>
        <end position="172"/>
    </location>
</feature>
<keyword evidence="3" id="KW-1185">Reference proteome</keyword>
<dbReference type="AlphaFoldDB" id="A0A803QHM9"/>
<dbReference type="Proteomes" id="UP000596661">
    <property type="component" value="Chromosome 9"/>
</dbReference>
<evidence type="ECO:0000313" key="3">
    <source>
        <dbReference type="Proteomes" id="UP000596661"/>
    </source>
</evidence>
<evidence type="ECO:0000313" key="2">
    <source>
        <dbReference type="EnsemblPlants" id="cds.evm.model.09.875"/>
    </source>
</evidence>
<name>A0A803QHM9_CANSA</name>